<gene>
    <name evidence="3" type="ORF">ACFOLH_16715</name>
</gene>
<dbReference type="EMBL" id="JBHRWW010000014">
    <property type="protein sequence ID" value="MFC3689993.1"/>
    <property type="molecule type" value="Genomic_DNA"/>
</dbReference>
<protein>
    <submittedName>
        <fullName evidence="3">Endonuclease/exonuclease/phosphatase family protein</fullName>
    </submittedName>
</protein>
<dbReference type="Proteomes" id="UP001595685">
    <property type="component" value="Unassembled WGS sequence"/>
</dbReference>
<dbReference type="InterPro" id="IPR036691">
    <property type="entry name" value="Endo/exonu/phosph_ase_sf"/>
</dbReference>
<keyword evidence="3" id="KW-0540">Nuclease</keyword>
<feature type="chain" id="PRO_5045416501" evidence="1">
    <location>
        <begin position="27"/>
        <end position="272"/>
    </location>
</feature>
<keyword evidence="1" id="KW-0732">Signal</keyword>
<keyword evidence="4" id="KW-1185">Reference proteome</keyword>
<dbReference type="SUPFAM" id="SSF56219">
    <property type="entry name" value="DNase I-like"/>
    <property type="match status" value="1"/>
</dbReference>
<feature type="domain" description="Endonuclease/exonuclease/phosphatase" evidence="2">
    <location>
        <begin position="69"/>
        <end position="229"/>
    </location>
</feature>
<accession>A0ABV7WLH4</accession>
<comment type="caution">
    <text evidence="3">The sequence shown here is derived from an EMBL/GenBank/DDBJ whole genome shotgun (WGS) entry which is preliminary data.</text>
</comment>
<keyword evidence="3" id="KW-0255">Endonuclease</keyword>
<dbReference type="InterPro" id="IPR005135">
    <property type="entry name" value="Endo/exonuclease/phosphatase"/>
</dbReference>
<evidence type="ECO:0000313" key="3">
    <source>
        <dbReference type="EMBL" id="MFC3689993.1"/>
    </source>
</evidence>
<dbReference type="RefSeq" id="WP_340295964.1">
    <property type="nucleotide sequence ID" value="NZ_JBBEOI010000363.1"/>
</dbReference>
<evidence type="ECO:0000259" key="2">
    <source>
        <dbReference type="Pfam" id="PF03372"/>
    </source>
</evidence>
<keyword evidence="3" id="KW-0378">Hydrolase</keyword>
<dbReference type="Pfam" id="PF03372">
    <property type="entry name" value="Exo_endo_phos"/>
    <property type="match status" value="1"/>
</dbReference>
<dbReference type="GO" id="GO:0004519">
    <property type="term" value="F:endonuclease activity"/>
    <property type="evidence" value="ECO:0007669"/>
    <property type="project" value="UniProtKB-KW"/>
</dbReference>
<reference evidence="4" key="1">
    <citation type="journal article" date="2019" name="Int. J. Syst. Evol. Microbiol.">
        <title>The Global Catalogue of Microorganisms (GCM) 10K type strain sequencing project: providing services to taxonomists for standard genome sequencing and annotation.</title>
        <authorList>
            <consortium name="The Broad Institute Genomics Platform"/>
            <consortium name="The Broad Institute Genome Sequencing Center for Infectious Disease"/>
            <person name="Wu L."/>
            <person name="Ma J."/>
        </authorList>
    </citation>
    <scope>NUCLEOTIDE SEQUENCE [LARGE SCALE GENOMIC DNA]</scope>
    <source>
        <strain evidence="4">NCAIM B.02333</strain>
    </source>
</reference>
<proteinExistence type="predicted"/>
<evidence type="ECO:0000256" key="1">
    <source>
        <dbReference type="SAM" id="SignalP"/>
    </source>
</evidence>
<name>A0ABV7WLH4_9MICO</name>
<organism evidence="3 4">
    <name type="scientific">Aquipuribacter hungaricus</name>
    <dbReference type="NCBI Taxonomy" id="545624"/>
    <lineage>
        <taxon>Bacteria</taxon>
        <taxon>Bacillati</taxon>
        <taxon>Actinomycetota</taxon>
        <taxon>Actinomycetes</taxon>
        <taxon>Micrococcales</taxon>
        <taxon>Intrasporangiaceae</taxon>
        <taxon>Aquipuribacter</taxon>
    </lineage>
</organism>
<evidence type="ECO:0000313" key="4">
    <source>
        <dbReference type="Proteomes" id="UP001595685"/>
    </source>
</evidence>
<sequence>MTRTPAAVALVVAALLALLTAPAATAATGEPGPTARPPGAVPYATLQLNLCLSGVAGCFGGTAYPSVVDEAVRTVARTGADVVTVNEACSGDVARLAAETGMDSRFATVLYRGVPLPCVSPGGRGVFGNAVLTRSAVVASEDRAFVAQAGAEERRWLCATTEDGVRACTAHLSVAGTAAQAATNDAQCRELEQVLAAGGPRTATVFGGDVNRQSGCAPAGAWTLRDDAATQAPGIQHAYGTRSRLLRPVAEVVPMTFTDHDALLVRALLRTS</sequence>
<dbReference type="Gene3D" id="3.60.10.10">
    <property type="entry name" value="Endonuclease/exonuclease/phosphatase"/>
    <property type="match status" value="1"/>
</dbReference>
<feature type="signal peptide" evidence="1">
    <location>
        <begin position="1"/>
        <end position="26"/>
    </location>
</feature>